<evidence type="ECO:0000313" key="2">
    <source>
        <dbReference type="Proteomes" id="UP001362999"/>
    </source>
</evidence>
<evidence type="ECO:0000313" key="1">
    <source>
        <dbReference type="EMBL" id="KAK6969622.1"/>
    </source>
</evidence>
<name>A0AAV9Z3N9_9AGAR</name>
<organism evidence="1 2">
    <name type="scientific">Favolaschia claudopus</name>
    <dbReference type="NCBI Taxonomy" id="2862362"/>
    <lineage>
        <taxon>Eukaryota</taxon>
        <taxon>Fungi</taxon>
        <taxon>Dikarya</taxon>
        <taxon>Basidiomycota</taxon>
        <taxon>Agaricomycotina</taxon>
        <taxon>Agaricomycetes</taxon>
        <taxon>Agaricomycetidae</taxon>
        <taxon>Agaricales</taxon>
        <taxon>Marasmiineae</taxon>
        <taxon>Mycenaceae</taxon>
        <taxon>Favolaschia</taxon>
    </lineage>
</organism>
<dbReference type="EMBL" id="JAWWNJ010000218">
    <property type="protein sequence ID" value="KAK6969622.1"/>
    <property type="molecule type" value="Genomic_DNA"/>
</dbReference>
<proteinExistence type="predicted"/>
<feature type="non-terminal residue" evidence="1">
    <location>
        <position position="73"/>
    </location>
</feature>
<dbReference type="AlphaFoldDB" id="A0AAV9Z3N9"/>
<keyword evidence="2" id="KW-1185">Reference proteome</keyword>
<sequence length="73" mass="7778">PRPVFHWELLPVPPELEPSATVEVDAVVLLRFTPRSAAAASAPVAGSTASPLEIDRFSIGSTTEPSLGLRRGW</sequence>
<feature type="non-terminal residue" evidence="1">
    <location>
        <position position="1"/>
    </location>
</feature>
<reference evidence="1 2" key="1">
    <citation type="journal article" date="2024" name="J Genomics">
        <title>Draft genome sequencing and assembly of Favolaschia claudopus CIRM-BRFM 2984 isolated from oak limbs.</title>
        <authorList>
            <person name="Navarro D."/>
            <person name="Drula E."/>
            <person name="Chaduli D."/>
            <person name="Cazenave R."/>
            <person name="Ahrendt S."/>
            <person name="Wang J."/>
            <person name="Lipzen A."/>
            <person name="Daum C."/>
            <person name="Barry K."/>
            <person name="Grigoriev I.V."/>
            <person name="Favel A."/>
            <person name="Rosso M.N."/>
            <person name="Martin F."/>
        </authorList>
    </citation>
    <scope>NUCLEOTIDE SEQUENCE [LARGE SCALE GENOMIC DNA]</scope>
    <source>
        <strain evidence="1 2">CIRM-BRFM 2984</strain>
    </source>
</reference>
<gene>
    <name evidence="1" type="ORF">R3P38DRAFT_3379865</name>
</gene>
<dbReference type="Proteomes" id="UP001362999">
    <property type="component" value="Unassembled WGS sequence"/>
</dbReference>
<accession>A0AAV9Z3N9</accession>
<protein>
    <submittedName>
        <fullName evidence="1">Uncharacterized protein</fullName>
    </submittedName>
</protein>
<comment type="caution">
    <text evidence="1">The sequence shown here is derived from an EMBL/GenBank/DDBJ whole genome shotgun (WGS) entry which is preliminary data.</text>
</comment>